<evidence type="ECO:0000256" key="1">
    <source>
        <dbReference type="ARBA" id="ARBA00022553"/>
    </source>
</evidence>
<dbReference type="Proteomes" id="UP000564806">
    <property type="component" value="Unassembled WGS sequence"/>
</dbReference>
<dbReference type="PANTHER" id="PTHR48111:SF22">
    <property type="entry name" value="REGULATOR OF RPOS"/>
    <property type="match status" value="1"/>
</dbReference>
<dbReference type="SMART" id="SM00448">
    <property type="entry name" value="REC"/>
    <property type="match status" value="1"/>
</dbReference>
<feature type="modified residue" description="4-aspartylphosphate" evidence="6">
    <location>
        <position position="52"/>
    </location>
</feature>
<dbReference type="GO" id="GO:0006355">
    <property type="term" value="P:regulation of DNA-templated transcription"/>
    <property type="evidence" value="ECO:0007669"/>
    <property type="project" value="InterPro"/>
</dbReference>
<comment type="caution">
    <text evidence="10">The sequence shown here is derived from an EMBL/GenBank/DDBJ whole genome shotgun (WGS) entry which is preliminary data.</text>
</comment>
<accession>A0A850EHS7</accession>
<keyword evidence="2" id="KW-0902">Two-component regulatory system</keyword>
<dbReference type="SUPFAM" id="SSF46894">
    <property type="entry name" value="C-terminal effector domain of the bipartite response regulators"/>
    <property type="match status" value="1"/>
</dbReference>
<evidence type="ECO:0000256" key="7">
    <source>
        <dbReference type="PROSITE-ProRule" id="PRU01091"/>
    </source>
</evidence>
<evidence type="ECO:0000256" key="3">
    <source>
        <dbReference type="ARBA" id="ARBA00023015"/>
    </source>
</evidence>
<keyword evidence="3" id="KW-0805">Transcription regulation</keyword>
<dbReference type="SUPFAM" id="SSF52172">
    <property type="entry name" value="CheY-like"/>
    <property type="match status" value="1"/>
</dbReference>
<dbReference type="InterPro" id="IPR016032">
    <property type="entry name" value="Sig_transdc_resp-reg_C-effctor"/>
</dbReference>
<name>A0A850EHS7_9BACL</name>
<dbReference type="FunFam" id="1.10.10.10:FF:000005">
    <property type="entry name" value="Two-component system response regulator"/>
    <property type="match status" value="1"/>
</dbReference>
<dbReference type="SMART" id="SM00862">
    <property type="entry name" value="Trans_reg_C"/>
    <property type="match status" value="1"/>
</dbReference>
<dbReference type="Gene3D" id="6.10.250.690">
    <property type="match status" value="1"/>
</dbReference>
<sequence length="224" mass="25916">MNILLAEDDPRFGRLFTHLLKNKGKYKVDWVTNGEDAYNYALAAHYDILILDWMMPVKDGVQVCRRLRKEGYNGAILLLTAKDSVLDRVEGLDAGADDYLIKPFEFDELNARLRALSRRNFAPLLEEIIHIDNITINRTSRTVHRKGQEEIQLTQREFQLLDLLMQNKGKVLTREVILDRIWGYDTEVTSNPIDATIKLLRKKIDTVGENTLIQNIRGVGFRFD</sequence>
<dbReference type="AlphaFoldDB" id="A0A850EHS7"/>
<feature type="DNA-binding region" description="OmpR/PhoB-type" evidence="7">
    <location>
        <begin position="126"/>
        <end position="224"/>
    </location>
</feature>
<dbReference type="Gene3D" id="1.10.10.10">
    <property type="entry name" value="Winged helix-like DNA-binding domain superfamily/Winged helix DNA-binding domain"/>
    <property type="match status" value="1"/>
</dbReference>
<dbReference type="CDD" id="cd00383">
    <property type="entry name" value="trans_reg_C"/>
    <property type="match status" value="1"/>
</dbReference>
<dbReference type="InterPro" id="IPR001789">
    <property type="entry name" value="Sig_transdc_resp-reg_receiver"/>
</dbReference>
<evidence type="ECO:0000313" key="10">
    <source>
        <dbReference type="EMBL" id="NUU59936.1"/>
    </source>
</evidence>
<keyword evidence="4 7" id="KW-0238">DNA-binding</keyword>
<dbReference type="InterPro" id="IPR039420">
    <property type="entry name" value="WalR-like"/>
</dbReference>
<feature type="domain" description="Response regulatory" evidence="8">
    <location>
        <begin position="2"/>
        <end position="117"/>
    </location>
</feature>
<evidence type="ECO:0000259" key="8">
    <source>
        <dbReference type="PROSITE" id="PS50110"/>
    </source>
</evidence>
<dbReference type="Gene3D" id="3.40.50.2300">
    <property type="match status" value="1"/>
</dbReference>
<dbReference type="GO" id="GO:0005829">
    <property type="term" value="C:cytosol"/>
    <property type="evidence" value="ECO:0007669"/>
    <property type="project" value="TreeGrafter"/>
</dbReference>
<dbReference type="InterPro" id="IPR001867">
    <property type="entry name" value="OmpR/PhoB-type_DNA-bd"/>
</dbReference>
<keyword evidence="1 6" id="KW-0597">Phosphoprotein</keyword>
<evidence type="ECO:0000256" key="6">
    <source>
        <dbReference type="PROSITE-ProRule" id="PRU00169"/>
    </source>
</evidence>
<dbReference type="GO" id="GO:0000976">
    <property type="term" value="F:transcription cis-regulatory region binding"/>
    <property type="evidence" value="ECO:0007669"/>
    <property type="project" value="TreeGrafter"/>
</dbReference>
<evidence type="ECO:0000313" key="11">
    <source>
        <dbReference type="Proteomes" id="UP000564806"/>
    </source>
</evidence>
<evidence type="ECO:0000256" key="4">
    <source>
        <dbReference type="ARBA" id="ARBA00023125"/>
    </source>
</evidence>
<dbReference type="PROSITE" id="PS50110">
    <property type="entry name" value="RESPONSE_REGULATORY"/>
    <property type="match status" value="1"/>
</dbReference>
<dbReference type="GO" id="GO:0000156">
    <property type="term" value="F:phosphorelay response regulator activity"/>
    <property type="evidence" value="ECO:0007669"/>
    <property type="project" value="TreeGrafter"/>
</dbReference>
<keyword evidence="5" id="KW-0804">Transcription</keyword>
<dbReference type="InterPro" id="IPR011006">
    <property type="entry name" value="CheY-like_superfamily"/>
</dbReference>
<dbReference type="Pfam" id="PF00486">
    <property type="entry name" value="Trans_reg_C"/>
    <property type="match status" value="1"/>
</dbReference>
<dbReference type="RefSeq" id="WP_175370557.1">
    <property type="nucleotide sequence ID" value="NZ_JABWCS010000195.1"/>
</dbReference>
<evidence type="ECO:0000259" key="9">
    <source>
        <dbReference type="PROSITE" id="PS51755"/>
    </source>
</evidence>
<dbReference type="EMBL" id="JABWCS010000195">
    <property type="protein sequence ID" value="NUU59936.1"/>
    <property type="molecule type" value="Genomic_DNA"/>
</dbReference>
<gene>
    <name evidence="10" type="ORF">HPT30_06175</name>
</gene>
<feature type="domain" description="OmpR/PhoB-type" evidence="9">
    <location>
        <begin position="126"/>
        <end position="224"/>
    </location>
</feature>
<evidence type="ECO:0000256" key="2">
    <source>
        <dbReference type="ARBA" id="ARBA00023012"/>
    </source>
</evidence>
<dbReference type="InterPro" id="IPR036388">
    <property type="entry name" value="WH-like_DNA-bd_sf"/>
</dbReference>
<dbReference type="CDD" id="cd17624">
    <property type="entry name" value="REC_OmpR_PmrA-like"/>
    <property type="match status" value="1"/>
</dbReference>
<dbReference type="Pfam" id="PF00072">
    <property type="entry name" value="Response_reg"/>
    <property type="match status" value="1"/>
</dbReference>
<dbReference type="PROSITE" id="PS51755">
    <property type="entry name" value="OMPR_PHOB"/>
    <property type="match status" value="1"/>
</dbReference>
<dbReference type="GO" id="GO:0032993">
    <property type="term" value="C:protein-DNA complex"/>
    <property type="evidence" value="ECO:0007669"/>
    <property type="project" value="TreeGrafter"/>
</dbReference>
<organism evidence="10 11">
    <name type="scientific">Paenibacillus agri</name>
    <dbReference type="NCBI Taxonomy" id="2744309"/>
    <lineage>
        <taxon>Bacteria</taxon>
        <taxon>Bacillati</taxon>
        <taxon>Bacillota</taxon>
        <taxon>Bacilli</taxon>
        <taxon>Bacillales</taxon>
        <taxon>Paenibacillaceae</taxon>
        <taxon>Paenibacillus</taxon>
    </lineage>
</organism>
<protein>
    <submittedName>
        <fullName evidence="10">Response regulator transcription factor</fullName>
    </submittedName>
</protein>
<proteinExistence type="predicted"/>
<reference evidence="10" key="1">
    <citation type="submission" date="2020-06" db="EMBL/GenBank/DDBJ databases">
        <title>Paenibacillus sp. nov., isolated from soil.</title>
        <authorList>
            <person name="Seo Y.L."/>
        </authorList>
    </citation>
    <scope>NUCLEOTIDE SEQUENCE [LARGE SCALE GENOMIC DNA]</scope>
    <source>
        <strain evidence="10">JW14</strain>
    </source>
</reference>
<keyword evidence="11" id="KW-1185">Reference proteome</keyword>
<evidence type="ECO:0000256" key="5">
    <source>
        <dbReference type="ARBA" id="ARBA00023163"/>
    </source>
</evidence>
<dbReference type="PANTHER" id="PTHR48111">
    <property type="entry name" value="REGULATOR OF RPOS"/>
    <property type="match status" value="1"/>
</dbReference>